<dbReference type="SUPFAM" id="SSF161098">
    <property type="entry name" value="MetI-like"/>
    <property type="match status" value="1"/>
</dbReference>
<evidence type="ECO:0000256" key="6">
    <source>
        <dbReference type="ARBA" id="ARBA00023136"/>
    </source>
</evidence>
<gene>
    <name evidence="10" type="ORF">QOZ95_003928</name>
</gene>
<comment type="subcellular location">
    <subcellularLocation>
        <location evidence="1 7">Cell membrane</location>
        <topology evidence="1 7">Multi-pass membrane protein</topology>
    </subcellularLocation>
</comment>
<evidence type="ECO:0000256" key="2">
    <source>
        <dbReference type="ARBA" id="ARBA00022448"/>
    </source>
</evidence>
<feature type="domain" description="ABC transmembrane type-1" evidence="9">
    <location>
        <begin position="1"/>
        <end position="310"/>
    </location>
</feature>
<dbReference type="PANTHER" id="PTHR30193">
    <property type="entry name" value="ABC TRANSPORTER PERMEASE PROTEIN"/>
    <property type="match status" value="1"/>
</dbReference>
<accession>A0ABU0L380</accession>
<keyword evidence="11" id="KW-1185">Reference proteome</keyword>
<evidence type="ECO:0000256" key="5">
    <source>
        <dbReference type="ARBA" id="ARBA00022989"/>
    </source>
</evidence>
<feature type="transmembrane region" description="Helical" evidence="7">
    <location>
        <begin position="239"/>
        <end position="262"/>
    </location>
</feature>
<keyword evidence="5 7" id="KW-1133">Transmembrane helix</keyword>
<dbReference type="InterPro" id="IPR035906">
    <property type="entry name" value="MetI-like_sf"/>
</dbReference>
<name>A0ABU0L380_9BACL</name>
<evidence type="ECO:0000259" key="9">
    <source>
        <dbReference type="PROSITE" id="PS50928"/>
    </source>
</evidence>
<dbReference type="PROSITE" id="PS50928">
    <property type="entry name" value="ABC_TM1"/>
    <property type="match status" value="1"/>
</dbReference>
<feature type="transmembrane region" description="Helical" evidence="7">
    <location>
        <begin position="289"/>
        <end position="309"/>
    </location>
</feature>
<keyword evidence="8" id="KW-0732">Signal</keyword>
<feature type="transmembrane region" description="Helical" evidence="7">
    <location>
        <begin position="175"/>
        <end position="195"/>
    </location>
</feature>
<evidence type="ECO:0000256" key="3">
    <source>
        <dbReference type="ARBA" id="ARBA00022475"/>
    </source>
</evidence>
<dbReference type="Gene3D" id="1.10.3720.10">
    <property type="entry name" value="MetI-like"/>
    <property type="match status" value="1"/>
</dbReference>
<comment type="caution">
    <text evidence="10">The sequence shown here is derived from an EMBL/GenBank/DDBJ whole genome shotgun (WGS) entry which is preliminary data.</text>
</comment>
<evidence type="ECO:0000256" key="4">
    <source>
        <dbReference type="ARBA" id="ARBA00022692"/>
    </source>
</evidence>
<organism evidence="10 11">
    <name type="scientific">Paenibacillus brasilensis</name>
    <dbReference type="NCBI Taxonomy" id="128574"/>
    <lineage>
        <taxon>Bacteria</taxon>
        <taxon>Bacillati</taxon>
        <taxon>Bacillota</taxon>
        <taxon>Bacilli</taxon>
        <taxon>Bacillales</taxon>
        <taxon>Paenibacillaceae</taxon>
        <taxon>Paenibacillus</taxon>
    </lineage>
</organism>
<keyword evidence="6 7" id="KW-0472">Membrane</keyword>
<dbReference type="EMBL" id="JAUSWA010000026">
    <property type="protein sequence ID" value="MDQ0495746.1"/>
    <property type="molecule type" value="Genomic_DNA"/>
</dbReference>
<evidence type="ECO:0000313" key="11">
    <source>
        <dbReference type="Proteomes" id="UP001242811"/>
    </source>
</evidence>
<dbReference type="RefSeq" id="WP_152380497.1">
    <property type="nucleotide sequence ID" value="NZ_CP045298.1"/>
</dbReference>
<sequence>MLLRRKSMSLMLMAVVLMAGLLQGCSLKADEQDGPGTELVLWTFNELHEKFFLQMADQWNQLHPDEQINLKANTFPYDNHHSKLSIALQSGVGAPDIADIEVNKIGNFLKGIPQLVALNPVIDPEMKNIVPSRVQIYGKDGKYYGIDFHVGAEVMYYNKEILDQAGVFGLEPHKWLMNANTGFLALIVLALWRWLGVNMLYYMSGLQNIPPELYEAAQIDGASRFASFWRITIPMLKPVTIYVFTISIYAGLSMFTESYMLWKGNNSPNDIGLTIVGYLYRQGLEQNSMGFGAAVGIVLLVFTLVLNLIQLKFFGMFRKED</sequence>
<comment type="similarity">
    <text evidence="7">Belongs to the binding-protein-dependent transport system permease family.</text>
</comment>
<reference evidence="10 11" key="1">
    <citation type="submission" date="2023-07" db="EMBL/GenBank/DDBJ databases">
        <title>Genomic Encyclopedia of Type Strains, Phase IV (KMG-IV): sequencing the most valuable type-strain genomes for metagenomic binning, comparative biology and taxonomic classification.</title>
        <authorList>
            <person name="Goeker M."/>
        </authorList>
    </citation>
    <scope>NUCLEOTIDE SEQUENCE [LARGE SCALE GENOMIC DNA]</scope>
    <source>
        <strain evidence="10 11">DSM 14914</strain>
    </source>
</reference>
<protein>
    <submittedName>
        <fullName evidence="10">ABC-type proline/glycine betaine transport system permease subunit</fullName>
    </submittedName>
</protein>
<feature type="signal peptide" evidence="8">
    <location>
        <begin position="1"/>
        <end position="29"/>
    </location>
</feature>
<dbReference type="Pfam" id="PF00528">
    <property type="entry name" value="BPD_transp_1"/>
    <property type="match status" value="1"/>
</dbReference>
<evidence type="ECO:0000313" key="10">
    <source>
        <dbReference type="EMBL" id="MDQ0495746.1"/>
    </source>
</evidence>
<dbReference type="InterPro" id="IPR051393">
    <property type="entry name" value="ABC_transporter_permease"/>
</dbReference>
<evidence type="ECO:0000256" key="8">
    <source>
        <dbReference type="SAM" id="SignalP"/>
    </source>
</evidence>
<evidence type="ECO:0000256" key="1">
    <source>
        <dbReference type="ARBA" id="ARBA00004651"/>
    </source>
</evidence>
<keyword evidence="4 7" id="KW-0812">Transmembrane</keyword>
<evidence type="ECO:0000256" key="7">
    <source>
        <dbReference type="RuleBase" id="RU363032"/>
    </source>
</evidence>
<dbReference type="PANTHER" id="PTHR30193:SF37">
    <property type="entry name" value="INNER MEMBRANE ABC TRANSPORTER PERMEASE PROTEIN YCJO"/>
    <property type="match status" value="1"/>
</dbReference>
<dbReference type="SUPFAM" id="SSF53850">
    <property type="entry name" value="Periplasmic binding protein-like II"/>
    <property type="match status" value="1"/>
</dbReference>
<feature type="chain" id="PRO_5046431647" evidence="8">
    <location>
        <begin position="30"/>
        <end position="321"/>
    </location>
</feature>
<proteinExistence type="inferred from homology"/>
<dbReference type="Proteomes" id="UP001242811">
    <property type="component" value="Unassembled WGS sequence"/>
</dbReference>
<keyword evidence="3" id="KW-1003">Cell membrane</keyword>
<dbReference type="InterPro" id="IPR000515">
    <property type="entry name" value="MetI-like"/>
</dbReference>
<keyword evidence="2 7" id="KW-0813">Transport</keyword>
<dbReference type="CDD" id="cd06261">
    <property type="entry name" value="TM_PBP2"/>
    <property type="match status" value="1"/>
</dbReference>
<dbReference type="PROSITE" id="PS51257">
    <property type="entry name" value="PROKAR_LIPOPROTEIN"/>
    <property type="match status" value="1"/>
</dbReference>